<comment type="caution">
    <text evidence="9">The sequence shown here is derived from an EMBL/GenBank/DDBJ whole genome shotgun (WGS) entry which is preliminary data.</text>
</comment>
<comment type="similarity">
    <text evidence="2 7">Belongs to the DedA family.</text>
</comment>
<dbReference type="Proteomes" id="UP000037023">
    <property type="component" value="Unassembled WGS sequence"/>
</dbReference>
<feature type="transmembrane region" description="Helical" evidence="7">
    <location>
        <begin position="54"/>
        <end position="74"/>
    </location>
</feature>
<keyword evidence="5 7" id="KW-1133">Transmembrane helix</keyword>
<feature type="domain" description="VTT" evidence="8">
    <location>
        <begin position="36"/>
        <end position="161"/>
    </location>
</feature>
<evidence type="ECO:0000259" key="8">
    <source>
        <dbReference type="Pfam" id="PF09335"/>
    </source>
</evidence>
<accession>A0A0L8LDW3</accession>
<evidence type="ECO:0000256" key="3">
    <source>
        <dbReference type="ARBA" id="ARBA00022475"/>
    </source>
</evidence>
<dbReference type="AlphaFoldDB" id="A0A0L8LDW3"/>
<reference evidence="9 10" key="1">
    <citation type="submission" date="2015-06" db="EMBL/GenBank/DDBJ databases">
        <authorList>
            <person name="Hoefler B.C."/>
            <person name="Straight P.D."/>
        </authorList>
    </citation>
    <scope>NUCLEOTIDE SEQUENCE [LARGE SCALE GENOMIC DNA]</scope>
    <source>
        <strain evidence="9 10">NRRL 3427</strain>
    </source>
</reference>
<dbReference type="RefSeq" id="WP_033210249.1">
    <property type="nucleotide sequence ID" value="NZ_LGUP01000008.1"/>
</dbReference>
<dbReference type="EMBL" id="LGUP01000008">
    <property type="protein sequence ID" value="KOG36315.1"/>
    <property type="molecule type" value="Genomic_DNA"/>
</dbReference>
<name>A0A0L8LDW3_STRVR</name>
<dbReference type="PATRIC" id="fig|1938.6.peg.484"/>
<evidence type="ECO:0000256" key="5">
    <source>
        <dbReference type="ARBA" id="ARBA00022989"/>
    </source>
</evidence>
<keyword evidence="6 7" id="KW-0472">Membrane</keyword>
<evidence type="ECO:0000313" key="10">
    <source>
        <dbReference type="Proteomes" id="UP000037023"/>
    </source>
</evidence>
<comment type="subcellular location">
    <subcellularLocation>
        <location evidence="1 7">Cell membrane</location>
        <topology evidence="1 7">Multi-pass membrane protein</topology>
    </subcellularLocation>
</comment>
<evidence type="ECO:0000256" key="4">
    <source>
        <dbReference type="ARBA" id="ARBA00022692"/>
    </source>
</evidence>
<dbReference type="OrthoDB" id="9813426at2"/>
<dbReference type="PANTHER" id="PTHR30353:SF0">
    <property type="entry name" value="TRANSMEMBRANE PROTEIN"/>
    <property type="match status" value="1"/>
</dbReference>
<evidence type="ECO:0000256" key="1">
    <source>
        <dbReference type="ARBA" id="ARBA00004651"/>
    </source>
</evidence>
<gene>
    <name evidence="9" type="ORF">ADK34_02280</name>
</gene>
<evidence type="ECO:0000256" key="2">
    <source>
        <dbReference type="ARBA" id="ARBA00010792"/>
    </source>
</evidence>
<feature type="transmembrane region" description="Helical" evidence="7">
    <location>
        <begin position="16"/>
        <end position="42"/>
    </location>
</feature>
<comment type="caution">
    <text evidence="7">Lacks conserved residue(s) required for the propagation of feature annotation.</text>
</comment>
<keyword evidence="4 7" id="KW-0812">Transmembrane</keyword>
<evidence type="ECO:0000256" key="6">
    <source>
        <dbReference type="ARBA" id="ARBA00023136"/>
    </source>
</evidence>
<organism evidence="9 10">
    <name type="scientific">Streptomyces viridochromogenes</name>
    <dbReference type="NCBI Taxonomy" id="1938"/>
    <lineage>
        <taxon>Bacteria</taxon>
        <taxon>Bacillati</taxon>
        <taxon>Actinomycetota</taxon>
        <taxon>Actinomycetes</taxon>
        <taxon>Kitasatosporales</taxon>
        <taxon>Streptomycetaceae</taxon>
        <taxon>Streptomyces</taxon>
    </lineage>
</organism>
<dbReference type="Pfam" id="PF09335">
    <property type="entry name" value="VTT_dom"/>
    <property type="match status" value="1"/>
</dbReference>
<sequence>MNTLITALGHVPPAGAYVIVVLAVLAESVLLVGAFVPTLTLLLTAGALARTGQLSLPLLIATAACAVVAGDFLGHRTGRALGPRLRTGSLGRRLPAAAWQRTEVLMARRGGQAVLFSRFLPVIRTLVPHLAGATRVPYHRIAPYSLAAAPLWAALEAGTGYAATASLQHVLTLGGPALAAAAVALAAILGGVKLRHRSRSHGLSPAARR</sequence>
<dbReference type="InterPro" id="IPR032816">
    <property type="entry name" value="VTT_dom"/>
</dbReference>
<feature type="transmembrane region" description="Helical" evidence="7">
    <location>
        <begin position="170"/>
        <end position="192"/>
    </location>
</feature>
<proteinExistence type="inferred from homology"/>
<dbReference type="PANTHER" id="PTHR30353">
    <property type="entry name" value="INNER MEMBRANE PROTEIN DEDA-RELATED"/>
    <property type="match status" value="1"/>
</dbReference>
<dbReference type="InterPro" id="IPR032818">
    <property type="entry name" value="DedA-like"/>
</dbReference>
<dbReference type="GO" id="GO:0005886">
    <property type="term" value="C:plasma membrane"/>
    <property type="evidence" value="ECO:0007669"/>
    <property type="project" value="UniProtKB-SubCell"/>
</dbReference>
<keyword evidence="3 7" id="KW-1003">Cell membrane</keyword>
<protein>
    <recommendedName>
        <fullName evidence="8">VTT domain-containing protein</fullName>
    </recommendedName>
</protein>
<evidence type="ECO:0000256" key="7">
    <source>
        <dbReference type="RuleBase" id="RU367016"/>
    </source>
</evidence>
<evidence type="ECO:0000313" key="9">
    <source>
        <dbReference type="EMBL" id="KOG36315.1"/>
    </source>
</evidence>